<dbReference type="SMART" id="SM00032">
    <property type="entry name" value="CCP"/>
    <property type="match status" value="11"/>
</dbReference>
<evidence type="ECO:0000313" key="6">
    <source>
        <dbReference type="Proteomes" id="UP000677054"/>
    </source>
</evidence>
<dbReference type="Pfam" id="PF00084">
    <property type="entry name" value="Sushi"/>
    <property type="match status" value="1"/>
</dbReference>
<dbReference type="SUPFAM" id="SSF57535">
    <property type="entry name" value="Complement control module/SCR domain"/>
    <property type="match status" value="6"/>
</dbReference>
<feature type="domain" description="Sushi" evidence="4">
    <location>
        <begin position="1230"/>
        <end position="1292"/>
    </location>
</feature>
<dbReference type="SUPFAM" id="SSF56436">
    <property type="entry name" value="C-type lectin-like"/>
    <property type="match status" value="1"/>
</dbReference>
<organism evidence="5">
    <name type="scientific">Darwinula stevensoni</name>
    <dbReference type="NCBI Taxonomy" id="69355"/>
    <lineage>
        <taxon>Eukaryota</taxon>
        <taxon>Metazoa</taxon>
        <taxon>Ecdysozoa</taxon>
        <taxon>Arthropoda</taxon>
        <taxon>Crustacea</taxon>
        <taxon>Oligostraca</taxon>
        <taxon>Ostracoda</taxon>
        <taxon>Podocopa</taxon>
        <taxon>Podocopida</taxon>
        <taxon>Darwinulocopina</taxon>
        <taxon>Darwinuloidea</taxon>
        <taxon>Darwinulidae</taxon>
        <taxon>Darwinula</taxon>
    </lineage>
</organism>
<evidence type="ECO:0000259" key="4">
    <source>
        <dbReference type="PROSITE" id="PS50923"/>
    </source>
</evidence>
<reference evidence="5" key="1">
    <citation type="submission" date="2020-11" db="EMBL/GenBank/DDBJ databases">
        <authorList>
            <person name="Tran Van P."/>
        </authorList>
    </citation>
    <scope>NUCLEOTIDE SEQUENCE</scope>
</reference>
<accession>A0A7R9A8M4</accession>
<dbReference type="Proteomes" id="UP000677054">
    <property type="component" value="Unassembled WGS sequence"/>
</dbReference>
<evidence type="ECO:0000256" key="1">
    <source>
        <dbReference type="ARBA" id="ARBA00023157"/>
    </source>
</evidence>
<keyword evidence="6" id="KW-1185">Reference proteome</keyword>
<dbReference type="CDD" id="cd00037">
    <property type="entry name" value="CLECT"/>
    <property type="match status" value="1"/>
</dbReference>
<gene>
    <name evidence="5" type="ORF">DSTB1V02_LOCUS9277</name>
</gene>
<sequence>MESRLDGLSSCRMGPDEFLLLFLLAFRPSCGAVTSNWTLTLKSSAGKKVFALADAGSEASLWEGERLCRDVLGGSLAVPGDFRGSWTEVASFVSSAGADVGLGGRVSSKKNRTPDEFLLDSSSNGNRLSVSALRARWNAEAGVPEGAWGKPGPDGGRAEPCLLFLPGAALVDAACGRSTRTRRFLCRFNSTVPDCPQPQEPPDPDVKLESNGRTKHSLGDHVTYVCPCWKAWDPPDVPPSPFRTSRCFGSLGWEYDLEDLRSCVRNPGRPCPPIPSRRAEAVEVPACTDPEGMHPPGSRFTHECSLDSAFTSGETRATWICQDDGEWAPRDVPATCFPRAAAACSPPGDSNATAFPDRYSVGSTVYCIHNESLQLPLACAEDLAWTPKGFTPCAEGCSANFTFFNRIAVEAFLSIRLAVYPYVEVGKKSFVLGKPKGESLDGNFGAAAFCHQRFDAAGLPELTTRTELESVAQAIRKHVDDGLAPLPYNILQPWKEGNLSKADLYDLRKFWKFLDGHPIPGDLFSPGHPSDPKNGHCSALNVSGNVGFRDVNCSQPFRWALCQLHVDDYCGEFPEMATYTWHWPLGSTPHGAGVNAHCHCGRVWLGTRPRTKRQVFKCFGNIGYDIRSMTACVDACGAGEPTPSLPDASCLDTIDGDTLRFECDIDFSASPAFHCIQGQWQHDGIFCIHECYTGPRAVSHAVLVEWEPRSRKFHATARYKCVEGYAFLSVGDPNATMESVCEVTRYWSEVEDCVPFYCHGSPPSPRRNMELVWDERKRFFGDGGTFSCLAGFRFSVEESQLQNRDYARSGDGLDVVEIRSRCRPDMTWEFVPWECVPSHCLRGPPNVNGTMHIDALGVSHRVGDSVLYECEAEKSFPDGSTEKHVRCLESGEWETLDGCHRVACSRDPPDPPQGSLSDWDGKSKAFGTLVRYSCVQNHIFAKSNASTMVSKCMGDSGTWLPVEDRCHRPECKQEPEAAPLRGSREWKIPSLAGTNVTYFCPKGQVFDDERNSTNRSCLTTGEWESLEETCHFTHCPLDPPSPPENGNRLWDGSRKVGSIANFTCGGNYSFDFSLRNHSISKRCLSNGAWEELKELCLPKPCSVDPPAAPVGGNRVWNGSNEVGAVAEYSCGPKRLFQGTMRAVRKTCQLGGRWEDLKEACVGVCEGEPPAAMEHGLRIRDPGSDAVRGSTSTYRCEEHFRFDPPLADGRLTLKCQNDRLWEPLRHRCRPVPCDGAPPKPPEGVSLHWDGSVEVGTKVTYSCPDRMAFPEGRTATRSCVLSGRWEAFNESCSWLECLGRPPPPPRGGSYDWNGHSSHVGLEVAYRCPGHQLFDGTAVEVRKECLESGNWQSLDEICIIVKCHSDPPDPPVGGVRIWDGSRAVGSDVGYSCPRGMEFEKSGKKLTASCLKSGEWEEIEKCIWVECLGDPASMDVGTDWDGGDATGGWRASRRCGGERPLDRVARRSVIRVSIAWRSSLGRMG</sequence>
<feature type="domain" description="Sushi" evidence="4">
    <location>
        <begin position="1033"/>
        <end position="1098"/>
    </location>
</feature>
<feature type="region of interest" description="Disordered" evidence="3">
    <location>
        <begin position="194"/>
        <end position="214"/>
    </location>
</feature>
<evidence type="ECO:0000256" key="3">
    <source>
        <dbReference type="SAM" id="MobiDB-lite"/>
    </source>
</evidence>
<dbReference type="EMBL" id="LR901837">
    <property type="protein sequence ID" value="CAD7249482.1"/>
    <property type="molecule type" value="Genomic_DNA"/>
</dbReference>
<feature type="domain" description="Sushi" evidence="4">
    <location>
        <begin position="969"/>
        <end position="1032"/>
    </location>
</feature>
<dbReference type="InterPro" id="IPR035976">
    <property type="entry name" value="Sushi/SCR/CCP_sf"/>
</dbReference>
<keyword evidence="2" id="KW-0768">Sushi</keyword>
<comment type="caution">
    <text evidence="2">Lacks conserved residue(s) required for the propagation of feature annotation.</text>
</comment>
<keyword evidence="1" id="KW-1015">Disulfide bond</keyword>
<feature type="domain" description="Sushi" evidence="4">
    <location>
        <begin position="1162"/>
        <end position="1229"/>
    </location>
</feature>
<dbReference type="EMBL" id="CAJPEV010002320">
    <property type="protein sequence ID" value="CAG0896512.1"/>
    <property type="molecule type" value="Genomic_DNA"/>
</dbReference>
<evidence type="ECO:0000313" key="5">
    <source>
        <dbReference type="EMBL" id="CAD7249482.1"/>
    </source>
</evidence>
<dbReference type="OrthoDB" id="8961654at2759"/>
<proteinExistence type="predicted"/>
<evidence type="ECO:0000256" key="2">
    <source>
        <dbReference type="PROSITE-ProRule" id="PRU00302"/>
    </source>
</evidence>
<dbReference type="PROSITE" id="PS50923">
    <property type="entry name" value="SUSHI"/>
    <property type="match status" value="5"/>
</dbReference>
<protein>
    <recommendedName>
        <fullName evidence="4">Sushi domain-containing protein</fullName>
    </recommendedName>
</protein>
<name>A0A7R9A8M4_9CRUS</name>
<dbReference type="Gene3D" id="2.10.70.10">
    <property type="entry name" value="Complement Module, domain 1"/>
    <property type="match status" value="2"/>
</dbReference>
<dbReference type="InterPro" id="IPR000436">
    <property type="entry name" value="Sushi_SCR_CCP_dom"/>
</dbReference>
<feature type="domain" description="Sushi" evidence="4">
    <location>
        <begin position="902"/>
        <end position="968"/>
    </location>
</feature>
<dbReference type="InterPro" id="IPR016187">
    <property type="entry name" value="CTDL_fold"/>
</dbReference>